<organism evidence="1 2">
    <name type="scientific">Pseudomonas neuropathica</name>
    <dbReference type="NCBI Taxonomy" id="2730425"/>
    <lineage>
        <taxon>Bacteria</taxon>
        <taxon>Pseudomonadati</taxon>
        <taxon>Pseudomonadota</taxon>
        <taxon>Gammaproteobacteria</taxon>
        <taxon>Pseudomonadales</taxon>
        <taxon>Pseudomonadaceae</taxon>
        <taxon>Pseudomonas</taxon>
    </lineage>
</organism>
<gene>
    <name evidence="1" type="ORF">ACJEBM_01035</name>
</gene>
<dbReference type="EMBL" id="JBJHQE010000001">
    <property type="protein sequence ID" value="MFK9079263.1"/>
    <property type="molecule type" value="Genomic_DNA"/>
</dbReference>
<reference evidence="1" key="1">
    <citation type="submission" date="2024-11" db="EMBL/GenBank/DDBJ databases">
        <authorList>
            <person name="Lucas J.A."/>
        </authorList>
    </citation>
    <scope>NUCLEOTIDE SEQUENCE</scope>
    <source>
        <strain evidence="1">Z 8.8</strain>
    </source>
</reference>
<sequence>MNAFKNQLTPSQERRLCALDAWHRALDDIALRMESPDAYHEELLRQSDEMDRQRIVSWQEWRDLRIKADEAFLRAVAGEDYH</sequence>
<accession>A0ACC7MNH4</accession>
<comment type="caution">
    <text evidence="1">The sequence shown here is derived from an EMBL/GenBank/DDBJ whole genome shotgun (WGS) entry which is preliminary data.</text>
</comment>
<evidence type="ECO:0000313" key="1">
    <source>
        <dbReference type="EMBL" id="MFK9079263.1"/>
    </source>
</evidence>
<protein>
    <submittedName>
        <fullName evidence="1">Uncharacterized protein</fullName>
    </submittedName>
</protein>
<dbReference type="Proteomes" id="UP001622950">
    <property type="component" value="Unassembled WGS sequence"/>
</dbReference>
<keyword evidence="2" id="KW-1185">Reference proteome</keyword>
<evidence type="ECO:0000313" key="2">
    <source>
        <dbReference type="Proteomes" id="UP001622950"/>
    </source>
</evidence>
<proteinExistence type="predicted"/>
<name>A0ACC7MNH4_9PSED</name>